<evidence type="ECO:0000313" key="2">
    <source>
        <dbReference type="EnsemblMetazoa" id="MESCA009027-PA"/>
    </source>
</evidence>
<name>T1GYU0_MEGSC</name>
<dbReference type="Proteomes" id="UP000015102">
    <property type="component" value="Unassembled WGS sequence"/>
</dbReference>
<dbReference type="EnsemblMetazoa" id="MESCA009027-RA">
    <property type="protein sequence ID" value="MESCA009027-PA"/>
    <property type="gene ID" value="MESCA009027"/>
</dbReference>
<proteinExistence type="predicted"/>
<protein>
    <recommendedName>
        <fullName evidence="1">COMMD8 helical N-terminal domain-containing protein</fullName>
    </recommendedName>
</protein>
<dbReference type="Pfam" id="PF22838">
    <property type="entry name" value="COMMD8_HN"/>
    <property type="match status" value="1"/>
</dbReference>
<dbReference type="InterPro" id="IPR055184">
    <property type="entry name" value="COMMD8_HN"/>
</dbReference>
<keyword evidence="3" id="KW-1185">Reference proteome</keyword>
<dbReference type="HOGENOM" id="CLU_1490227_0_0_1"/>
<dbReference type="AlphaFoldDB" id="T1GYU0"/>
<evidence type="ECO:0000259" key="1">
    <source>
        <dbReference type="Pfam" id="PF22838"/>
    </source>
</evidence>
<dbReference type="EMBL" id="CAQQ02124377">
    <property type="status" value="NOT_ANNOTATED_CDS"/>
    <property type="molecule type" value="Genomic_DNA"/>
</dbReference>
<feature type="domain" description="COMMD8 helical N-terminal" evidence="1">
    <location>
        <begin position="12"/>
        <end position="96"/>
    </location>
</feature>
<dbReference type="OMA" id="FSHKYGF"/>
<reference evidence="2" key="2">
    <citation type="submission" date="2015-06" db="UniProtKB">
        <authorList>
            <consortium name="EnsemblMetazoa"/>
        </authorList>
    </citation>
    <scope>IDENTIFICATION</scope>
</reference>
<accession>T1GYU0</accession>
<dbReference type="STRING" id="36166.T1GYU0"/>
<organism evidence="2 3">
    <name type="scientific">Megaselia scalaris</name>
    <name type="common">Humpbacked fly</name>
    <name type="synonym">Phora scalaris</name>
    <dbReference type="NCBI Taxonomy" id="36166"/>
    <lineage>
        <taxon>Eukaryota</taxon>
        <taxon>Metazoa</taxon>
        <taxon>Ecdysozoa</taxon>
        <taxon>Arthropoda</taxon>
        <taxon>Hexapoda</taxon>
        <taxon>Insecta</taxon>
        <taxon>Pterygota</taxon>
        <taxon>Neoptera</taxon>
        <taxon>Endopterygota</taxon>
        <taxon>Diptera</taxon>
        <taxon>Brachycera</taxon>
        <taxon>Muscomorpha</taxon>
        <taxon>Platypezoidea</taxon>
        <taxon>Phoridae</taxon>
        <taxon>Megaseliini</taxon>
        <taxon>Megaselia</taxon>
    </lineage>
</organism>
<evidence type="ECO:0000313" key="3">
    <source>
        <dbReference type="Proteomes" id="UP000015102"/>
    </source>
</evidence>
<reference evidence="3" key="1">
    <citation type="submission" date="2013-02" db="EMBL/GenBank/DDBJ databases">
        <authorList>
            <person name="Hughes D."/>
        </authorList>
    </citation>
    <scope>NUCLEOTIDE SEQUENCE</scope>
    <source>
        <strain>Durham</strain>
        <strain evidence="3">NC isolate 2 -- Noor lab</strain>
    </source>
</reference>
<sequence length="173" mass="20048">MPDLLLTLDNREVFTEILHHSIDFLIKAHPTKTAKSRIYGNSADEYESTIKNISNNYKIFCLKQISEAELLGKYSHMNSDLQKMILPVFKAREQEIKFFLLQEHNSKIGDLVESFDWNVNLIFGDSSLPTHRRIIGKVILNCLDENLKSKQMHFEVDKKKLNEIISVLEGLDL</sequence>